<reference evidence="1" key="2">
    <citation type="submission" date="2015-06" db="UniProtKB">
        <authorList>
            <consortium name="EnsemblPlants"/>
        </authorList>
    </citation>
    <scope>IDENTIFICATION</scope>
    <source>
        <strain evidence="1">DM1-3 516 R44</strain>
    </source>
</reference>
<dbReference type="Proteomes" id="UP000011115">
    <property type="component" value="Unassembled WGS sequence"/>
</dbReference>
<dbReference type="Gramene" id="PGSC0003DMT400021709">
    <property type="protein sequence ID" value="PGSC0003DMT400021709"/>
    <property type="gene ID" value="PGSC0003DMG400008423"/>
</dbReference>
<proteinExistence type="predicted"/>
<dbReference type="HOGENOM" id="CLU_2363734_0_0_1"/>
<name>M1AFK9_SOLTU</name>
<reference evidence="2" key="1">
    <citation type="journal article" date="2011" name="Nature">
        <title>Genome sequence and analysis of the tuber crop potato.</title>
        <authorList>
            <consortium name="The Potato Genome Sequencing Consortium"/>
        </authorList>
    </citation>
    <scope>NUCLEOTIDE SEQUENCE [LARGE SCALE GENOMIC DNA]</scope>
    <source>
        <strain evidence="2">cv. DM1-3 516 R44</strain>
    </source>
</reference>
<accession>M1AFK9</accession>
<dbReference type="InParanoid" id="M1AFK9"/>
<sequence length="96" mass="11165">MFQISSHRLFLPFLAPAHYPELFDLAIARYIAKPEKKELLLWLLKWMPGKGYAIDSSTRNLILKNSHLFGHQLIAESLSKHLVMSKKVKLHKENAR</sequence>
<organism evidence="1 2">
    <name type="scientific">Solanum tuberosum</name>
    <name type="common">Potato</name>
    <dbReference type="NCBI Taxonomy" id="4113"/>
    <lineage>
        <taxon>Eukaryota</taxon>
        <taxon>Viridiplantae</taxon>
        <taxon>Streptophyta</taxon>
        <taxon>Embryophyta</taxon>
        <taxon>Tracheophyta</taxon>
        <taxon>Spermatophyta</taxon>
        <taxon>Magnoliopsida</taxon>
        <taxon>eudicotyledons</taxon>
        <taxon>Gunneridae</taxon>
        <taxon>Pentapetalae</taxon>
        <taxon>asterids</taxon>
        <taxon>lamiids</taxon>
        <taxon>Solanales</taxon>
        <taxon>Solanaceae</taxon>
        <taxon>Solanoideae</taxon>
        <taxon>Solaneae</taxon>
        <taxon>Solanum</taxon>
    </lineage>
</organism>
<keyword evidence="2" id="KW-1185">Reference proteome</keyword>
<evidence type="ECO:0000313" key="2">
    <source>
        <dbReference type="Proteomes" id="UP000011115"/>
    </source>
</evidence>
<dbReference type="PaxDb" id="4113-PGSC0003DMT400021709"/>
<dbReference type="EnsemblPlants" id="PGSC0003DMT400021709">
    <property type="protein sequence ID" value="PGSC0003DMT400021709"/>
    <property type="gene ID" value="PGSC0003DMG400008423"/>
</dbReference>
<protein>
    <submittedName>
        <fullName evidence="1">Pentatricopeptide repeat-containing protein</fullName>
    </submittedName>
</protein>
<dbReference type="eggNOG" id="KOG4197">
    <property type="taxonomic scope" value="Eukaryota"/>
</dbReference>
<evidence type="ECO:0000313" key="1">
    <source>
        <dbReference type="EnsemblPlants" id="PGSC0003DMT400021709"/>
    </source>
</evidence>
<dbReference type="ExpressionAtlas" id="M1AFK9">
    <property type="expression patterns" value="baseline"/>
</dbReference>
<dbReference type="AlphaFoldDB" id="M1AFK9"/>